<dbReference type="InterPro" id="IPR013783">
    <property type="entry name" value="Ig-like_fold"/>
</dbReference>
<evidence type="ECO:0008006" key="6">
    <source>
        <dbReference type="Google" id="ProtNLM"/>
    </source>
</evidence>
<evidence type="ECO:0000259" key="2">
    <source>
        <dbReference type="Pfam" id="PF07632"/>
    </source>
</evidence>
<sequence length="515" mass="57738">MARYGFITRLITLCFSVQTIFAVSVNSGYNATDIQDTLQSFRYKPRIFILSDILNEPDDSMSLVRYLLYSNEFDTRGICATTSWWLQNATHPEQMRTIIKAYGEVVDNLNNHVHPSASYQNPDELLELVTSGPATYGRAALNEMISEGAQHLIAALQESEEPLYIGAWGGTNTLAQALLYMDQTLSASEAKDLRSRIRLYTISDQDDTGAWIRARYPDLFYIVSIHGWNDYSQATWTGINLATCACVDNQTVLNPWLDANIRLGPLGSQYPQVMYGMEGDTPSFLWLVQNGLVYQDRIDWGTWGGRYNRPVAAVNQLGGLDTNQFVNTVETVIGADGGSYTDHRATIWRWRAAYQDDFAARMQWTLAADFTNASHPPVVNVNGHQGPEPLFVKIAPNQTYKFNASLTYDPDSPADNSKLSYEWTVYGEPTGWNTDYGDVQMQANGTPGVGDMVLVNDAGFTNVTVARDIQITAPQVQRNTKTGLLSDFHLLLQVTNNAGKYPIRRYLRVVLEYEQ</sequence>
<dbReference type="InterPro" id="IPR048527">
    <property type="entry name" value="Sde182_C"/>
</dbReference>
<feature type="domain" description="Cellulose-binding Sde182 C-terminal" evidence="3">
    <location>
        <begin position="401"/>
        <end position="512"/>
    </location>
</feature>
<reference evidence="4" key="1">
    <citation type="journal article" date="2021" name="Nat. Commun.">
        <title>Genetic determinants of endophytism in the Arabidopsis root mycobiome.</title>
        <authorList>
            <person name="Mesny F."/>
            <person name="Miyauchi S."/>
            <person name="Thiergart T."/>
            <person name="Pickel B."/>
            <person name="Atanasova L."/>
            <person name="Karlsson M."/>
            <person name="Huettel B."/>
            <person name="Barry K.W."/>
            <person name="Haridas S."/>
            <person name="Chen C."/>
            <person name="Bauer D."/>
            <person name="Andreopoulos W."/>
            <person name="Pangilinan J."/>
            <person name="LaButti K."/>
            <person name="Riley R."/>
            <person name="Lipzen A."/>
            <person name="Clum A."/>
            <person name="Drula E."/>
            <person name="Henrissat B."/>
            <person name="Kohler A."/>
            <person name="Grigoriev I.V."/>
            <person name="Martin F.M."/>
            <person name="Hacquard S."/>
        </authorList>
    </citation>
    <scope>NUCLEOTIDE SEQUENCE</scope>
    <source>
        <strain evidence="4">MPI-SDFR-AT-0073</strain>
    </source>
</reference>
<name>A0A9P8RLG3_9PEZI</name>
<keyword evidence="1" id="KW-0732">Signal</keyword>
<dbReference type="GeneID" id="70137203"/>
<feature type="chain" id="PRO_5040424451" description="DUF1593-domain-containing protein" evidence="1">
    <location>
        <begin position="23"/>
        <end position="515"/>
    </location>
</feature>
<organism evidence="4 5">
    <name type="scientific">Truncatella angustata</name>
    <dbReference type="NCBI Taxonomy" id="152316"/>
    <lineage>
        <taxon>Eukaryota</taxon>
        <taxon>Fungi</taxon>
        <taxon>Dikarya</taxon>
        <taxon>Ascomycota</taxon>
        <taxon>Pezizomycotina</taxon>
        <taxon>Sordariomycetes</taxon>
        <taxon>Xylariomycetidae</taxon>
        <taxon>Amphisphaeriales</taxon>
        <taxon>Sporocadaceae</taxon>
        <taxon>Truncatella</taxon>
    </lineage>
</organism>
<dbReference type="Gene3D" id="3.90.245.10">
    <property type="entry name" value="Ribonucleoside hydrolase-like"/>
    <property type="match status" value="1"/>
</dbReference>
<dbReference type="Gene3D" id="2.60.40.10">
    <property type="entry name" value="Immunoglobulins"/>
    <property type="match status" value="1"/>
</dbReference>
<dbReference type="Proteomes" id="UP000758603">
    <property type="component" value="Unassembled WGS sequence"/>
</dbReference>
<evidence type="ECO:0000256" key="1">
    <source>
        <dbReference type="SAM" id="SignalP"/>
    </source>
</evidence>
<protein>
    <recommendedName>
        <fullName evidence="6">DUF1593-domain-containing protein</fullName>
    </recommendedName>
</protein>
<gene>
    <name evidence="4" type="ORF">BKA67DRAFT_664094</name>
</gene>
<evidence type="ECO:0000313" key="4">
    <source>
        <dbReference type="EMBL" id="KAH6646246.1"/>
    </source>
</evidence>
<feature type="signal peptide" evidence="1">
    <location>
        <begin position="1"/>
        <end position="22"/>
    </location>
</feature>
<proteinExistence type="predicted"/>
<dbReference type="GO" id="GO:0016799">
    <property type="term" value="F:hydrolase activity, hydrolyzing N-glycosyl compounds"/>
    <property type="evidence" value="ECO:0007669"/>
    <property type="project" value="InterPro"/>
</dbReference>
<comment type="caution">
    <text evidence="4">The sequence shown here is derived from an EMBL/GenBank/DDBJ whole genome shotgun (WGS) entry which is preliminary data.</text>
</comment>
<dbReference type="Pfam" id="PF21027">
    <property type="entry name" value="Sde0182_C"/>
    <property type="match status" value="1"/>
</dbReference>
<dbReference type="EMBL" id="JAGPXC010000010">
    <property type="protein sequence ID" value="KAH6646246.1"/>
    <property type="molecule type" value="Genomic_DNA"/>
</dbReference>
<dbReference type="OrthoDB" id="3592035at2759"/>
<keyword evidence="5" id="KW-1185">Reference proteome</keyword>
<dbReference type="Pfam" id="PF07632">
    <property type="entry name" value="Sde182_NH-like"/>
    <property type="match status" value="1"/>
</dbReference>
<feature type="domain" description="Cellulose-binding Sde182 nucleoside hydrolase-like" evidence="2">
    <location>
        <begin position="46"/>
        <end position="307"/>
    </location>
</feature>
<evidence type="ECO:0000313" key="5">
    <source>
        <dbReference type="Proteomes" id="UP000758603"/>
    </source>
</evidence>
<accession>A0A9P8RLG3</accession>
<dbReference type="AlphaFoldDB" id="A0A9P8RLG3"/>
<dbReference type="InterPro" id="IPR011483">
    <property type="entry name" value="Sde182_NH-like"/>
</dbReference>
<dbReference type="RefSeq" id="XP_045952760.1">
    <property type="nucleotide sequence ID" value="XM_046108312.1"/>
</dbReference>
<evidence type="ECO:0000259" key="3">
    <source>
        <dbReference type="Pfam" id="PF21027"/>
    </source>
</evidence>
<dbReference type="InterPro" id="IPR036452">
    <property type="entry name" value="Ribo_hydro-like"/>
</dbReference>